<protein>
    <submittedName>
        <fullName evidence="2">Uncharacterized protein</fullName>
    </submittedName>
</protein>
<evidence type="ECO:0000313" key="3">
    <source>
        <dbReference type="Proteomes" id="UP000249390"/>
    </source>
</evidence>
<dbReference type="EMBL" id="NQVE01000125">
    <property type="protein sequence ID" value="RAL45980.1"/>
    <property type="molecule type" value="Genomic_DNA"/>
</dbReference>
<dbReference type="AlphaFoldDB" id="A0A328DL36"/>
<evidence type="ECO:0000256" key="1">
    <source>
        <dbReference type="SAM" id="MobiDB-lite"/>
    </source>
</evidence>
<accession>A0A328DL36</accession>
<feature type="region of interest" description="Disordered" evidence="1">
    <location>
        <begin position="18"/>
        <end position="70"/>
    </location>
</feature>
<name>A0A328DL36_9ASTE</name>
<gene>
    <name evidence="2" type="ORF">DM860_006134</name>
</gene>
<sequence>MHYYKLKPYLATTCPLFPPPASSEEITKQKKMPTTESRRESSPSRRHVGCAFSSSSSPLPAAPPPPPHEYTSLEDVLPPALMCRWCSSVRLAVRRPLLRIAPHKRPPYGRCWTCWMRGIPKAVFHRPLRPLRRKIRRAFATLALCFRAMKTRD</sequence>
<proteinExistence type="predicted"/>
<organism evidence="2 3">
    <name type="scientific">Cuscuta australis</name>
    <dbReference type="NCBI Taxonomy" id="267555"/>
    <lineage>
        <taxon>Eukaryota</taxon>
        <taxon>Viridiplantae</taxon>
        <taxon>Streptophyta</taxon>
        <taxon>Embryophyta</taxon>
        <taxon>Tracheophyta</taxon>
        <taxon>Spermatophyta</taxon>
        <taxon>Magnoliopsida</taxon>
        <taxon>eudicotyledons</taxon>
        <taxon>Gunneridae</taxon>
        <taxon>Pentapetalae</taxon>
        <taxon>asterids</taxon>
        <taxon>lamiids</taxon>
        <taxon>Solanales</taxon>
        <taxon>Convolvulaceae</taxon>
        <taxon>Cuscuteae</taxon>
        <taxon>Cuscuta</taxon>
        <taxon>Cuscuta subgen. Grammica</taxon>
        <taxon>Cuscuta sect. Cleistogrammica</taxon>
    </lineage>
</organism>
<dbReference type="Proteomes" id="UP000249390">
    <property type="component" value="Unassembled WGS sequence"/>
</dbReference>
<reference evidence="2 3" key="1">
    <citation type="submission" date="2018-06" db="EMBL/GenBank/DDBJ databases">
        <title>The Genome of Cuscuta australis (Dodder) Provides Insight into the Evolution of Plant Parasitism.</title>
        <authorList>
            <person name="Liu H."/>
        </authorList>
    </citation>
    <scope>NUCLEOTIDE SEQUENCE [LARGE SCALE GENOMIC DNA]</scope>
    <source>
        <strain evidence="3">cv. Yunnan</strain>
        <tissue evidence="2">Vines</tissue>
    </source>
</reference>
<evidence type="ECO:0000313" key="2">
    <source>
        <dbReference type="EMBL" id="RAL45980.1"/>
    </source>
</evidence>
<keyword evidence="3" id="KW-1185">Reference proteome</keyword>
<comment type="caution">
    <text evidence="2">The sequence shown here is derived from an EMBL/GenBank/DDBJ whole genome shotgun (WGS) entry which is preliminary data.</text>
</comment>